<evidence type="ECO:0000256" key="6">
    <source>
        <dbReference type="PROSITE-ProRule" id="PRU10137"/>
    </source>
</evidence>
<dbReference type="EMBL" id="BMOE01000017">
    <property type="protein sequence ID" value="GGJ87298.1"/>
    <property type="molecule type" value="Genomic_DNA"/>
</dbReference>
<dbReference type="SUPFAM" id="SSF53041">
    <property type="entry name" value="Resolvase-like"/>
    <property type="match status" value="1"/>
</dbReference>
<dbReference type="GO" id="GO:0003677">
    <property type="term" value="F:DNA binding"/>
    <property type="evidence" value="ECO:0007669"/>
    <property type="project" value="UniProtKB-KW"/>
</dbReference>
<dbReference type="PANTHER" id="PTHR30461:SF26">
    <property type="entry name" value="RESOLVASE HOMOLOG YNEB"/>
    <property type="match status" value="1"/>
</dbReference>
<dbReference type="RefSeq" id="WP_188964516.1">
    <property type="nucleotide sequence ID" value="NZ_BMOE01000017.1"/>
</dbReference>
<feature type="domain" description="Resolvase/invertase-type recombinase catalytic" evidence="8">
    <location>
        <begin position="29"/>
        <end position="162"/>
    </location>
</feature>
<feature type="region of interest" description="Disordered" evidence="7">
    <location>
        <begin position="1"/>
        <end position="28"/>
    </location>
</feature>
<dbReference type="Gene3D" id="3.40.50.1390">
    <property type="entry name" value="Resolvase, N-terminal catalytic domain"/>
    <property type="match status" value="1"/>
</dbReference>
<evidence type="ECO:0000313" key="10">
    <source>
        <dbReference type="Proteomes" id="UP000635726"/>
    </source>
</evidence>
<dbReference type="InterPro" id="IPR006119">
    <property type="entry name" value="Resolv_N"/>
</dbReference>
<dbReference type="SMART" id="SM00857">
    <property type="entry name" value="Resolvase"/>
    <property type="match status" value="1"/>
</dbReference>
<dbReference type="GO" id="GO:0000150">
    <property type="term" value="F:DNA strand exchange activity"/>
    <property type="evidence" value="ECO:0007669"/>
    <property type="project" value="InterPro"/>
</dbReference>
<name>A0A917PPS6_9DEIO</name>
<evidence type="ECO:0000256" key="3">
    <source>
        <dbReference type="ARBA" id="ARBA00023125"/>
    </source>
</evidence>
<evidence type="ECO:0000256" key="2">
    <source>
        <dbReference type="ARBA" id="ARBA00022908"/>
    </source>
</evidence>
<dbReference type="GO" id="GO:0015074">
    <property type="term" value="P:DNA integration"/>
    <property type="evidence" value="ECO:0007669"/>
    <property type="project" value="UniProtKB-KW"/>
</dbReference>
<sequence>MPDPAPRKTRARKTAPVTATPAPGPTTGQHVAYIRVSSGDQNTARQLEGLHFDRTFTDKASGKNTSRPAFTEMLQFLRHGDTLTVHSMDRLARNLGDLRTVVLNLTGRGIEVRFVKENLVFKGDDSAMSMLLLNVMGAFAEFERSLIRERQREGIALAKEAGVYKGRKPSLNAAQVEDLRRRAAAGEAKAKLARDFGISRETVYTYLP</sequence>
<dbReference type="PROSITE" id="PS00397">
    <property type="entry name" value="RECOMBINASES_1"/>
    <property type="match status" value="1"/>
</dbReference>
<evidence type="ECO:0000256" key="4">
    <source>
        <dbReference type="ARBA" id="ARBA00023172"/>
    </source>
</evidence>
<dbReference type="SUPFAM" id="SSF46689">
    <property type="entry name" value="Homeodomain-like"/>
    <property type="match status" value="1"/>
</dbReference>
<proteinExistence type="inferred from homology"/>
<keyword evidence="4" id="KW-0233">DNA recombination</keyword>
<reference evidence="9" key="2">
    <citation type="submission" date="2020-09" db="EMBL/GenBank/DDBJ databases">
        <authorList>
            <person name="Sun Q."/>
            <person name="Ohkuma M."/>
        </authorList>
    </citation>
    <scope>NUCLEOTIDE SEQUENCE</scope>
    <source>
        <strain evidence="9">JCM 14371</strain>
    </source>
</reference>
<evidence type="ECO:0000256" key="7">
    <source>
        <dbReference type="SAM" id="MobiDB-lite"/>
    </source>
</evidence>
<dbReference type="InterPro" id="IPR006120">
    <property type="entry name" value="Resolvase_HTH_dom"/>
</dbReference>
<dbReference type="InterPro" id="IPR006118">
    <property type="entry name" value="Recombinase_CS"/>
</dbReference>
<comment type="similarity">
    <text evidence="1">Belongs to the site-specific recombinase resolvase family.</text>
</comment>
<keyword evidence="3" id="KW-0238">DNA-binding</keyword>
<gene>
    <name evidence="9" type="ORF">GCM10008939_34180</name>
</gene>
<dbReference type="InterPro" id="IPR050639">
    <property type="entry name" value="SSR_resolvase"/>
</dbReference>
<keyword evidence="2" id="KW-0229">DNA integration</keyword>
<protein>
    <submittedName>
        <fullName evidence="9">Transposase</fullName>
    </submittedName>
</protein>
<comment type="caution">
    <text evidence="9">The sequence shown here is derived from an EMBL/GenBank/DDBJ whole genome shotgun (WGS) entry which is preliminary data.</text>
</comment>
<dbReference type="InterPro" id="IPR009057">
    <property type="entry name" value="Homeodomain-like_sf"/>
</dbReference>
<organism evidence="9 10">
    <name type="scientific">Deinococcus aquiradiocola</name>
    <dbReference type="NCBI Taxonomy" id="393059"/>
    <lineage>
        <taxon>Bacteria</taxon>
        <taxon>Thermotogati</taxon>
        <taxon>Deinococcota</taxon>
        <taxon>Deinococci</taxon>
        <taxon>Deinococcales</taxon>
        <taxon>Deinococcaceae</taxon>
        <taxon>Deinococcus</taxon>
    </lineage>
</organism>
<dbReference type="Pfam" id="PF00239">
    <property type="entry name" value="Resolvase"/>
    <property type="match status" value="1"/>
</dbReference>
<accession>A0A917PPS6</accession>
<evidence type="ECO:0000259" key="8">
    <source>
        <dbReference type="PROSITE" id="PS51736"/>
    </source>
</evidence>
<evidence type="ECO:0000313" key="9">
    <source>
        <dbReference type="EMBL" id="GGJ87298.1"/>
    </source>
</evidence>
<dbReference type="PANTHER" id="PTHR30461">
    <property type="entry name" value="DNA-INVERTASE FROM LAMBDOID PROPHAGE"/>
    <property type="match status" value="1"/>
</dbReference>
<feature type="active site" description="O-(5'-phospho-DNA)-serine intermediate" evidence="5 6">
    <location>
        <position position="37"/>
    </location>
</feature>
<keyword evidence="10" id="KW-1185">Reference proteome</keyword>
<dbReference type="CDD" id="cd00569">
    <property type="entry name" value="HTH_Hin_like"/>
    <property type="match status" value="1"/>
</dbReference>
<dbReference type="Gene3D" id="1.10.10.60">
    <property type="entry name" value="Homeodomain-like"/>
    <property type="match status" value="1"/>
</dbReference>
<dbReference type="Pfam" id="PF02796">
    <property type="entry name" value="HTH_7"/>
    <property type="match status" value="1"/>
</dbReference>
<evidence type="ECO:0000256" key="5">
    <source>
        <dbReference type="PIRSR" id="PIRSR606118-50"/>
    </source>
</evidence>
<dbReference type="CDD" id="cd03768">
    <property type="entry name" value="SR_ResInv"/>
    <property type="match status" value="1"/>
</dbReference>
<dbReference type="AlphaFoldDB" id="A0A917PPS6"/>
<dbReference type="PROSITE" id="PS51736">
    <property type="entry name" value="RECOMBINASES_3"/>
    <property type="match status" value="1"/>
</dbReference>
<reference evidence="9" key="1">
    <citation type="journal article" date="2014" name="Int. J. Syst. Evol. Microbiol.">
        <title>Complete genome sequence of Corynebacterium casei LMG S-19264T (=DSM 44701T), isolated from a smear-ripened cheese.</title>
        <authorList>
            <consortium name="US DOE Joint Genome Institute (JGI-PGF)"/>
            <person name="Walter F."/>
            <person name="Albersmeier A."/>
            <person name="Kalinowski J."/>
            <person name="Ruckert C."/>
        </authorList>
    </citation>
    <scope>NUCLEOTIDE SEQUENCE</scope>
    <source>
        <strain evidence="9">JCM 14371</strain>
    </source>
</reference>
<dbReference type="InterPro" id="IPR036162">
    <property type="entry name" value="Resolvase-like_N_sf"/>
</dbReference>
<feature type="compositionally biased region" description="Low complexity" evidence="7">
    <location>
        <begin position="14"/>
        <end position="28"/>
    </location>
</feature>
<dbReference type="Proteomes" id="UP000635726">
    <property type="component" value="Unassembled WGS sequence"/>
</dbReference>
<evidence type="ECO:0000256" key="1">
    <source>
        <dbReference type="ARBA" id="ARBA00009913"/>
    </source>
</evidence>